<dbReference type="AlphaFoldDB" id="K2IL83"/>
<name>K2IL83_9PROT</name>
<protein>
    <submittedName>
        <fullName evidence="1">Uncharacterized protein</fullName>
    </submittedName>
</protein>
<comment type="caution">
    <text evidence="1">The sequence shown here is derived from an EMBL/GenBank/DDBJ whole genome shotgun (WGS) entry which is preliminary data.</text>
</comment>
<dbReference type="EMBL" id="AMRL01000024">
    <property type="protein sequence ID" value="EKE70891.1"/>
    <property type="molecule type" value="Genomic_DNA"/>
</dbReference>
<dbReference type="InterPro" id="IPR008018">
    <property type="entry name" value="Phage_tail_attach_FII"/>
</dbReference>
<reference evidence="1 2" key="1">
    <citation type="journal article" date="2012" name="J. Bacteriol.">
        <title>Genome Sequence of Oceanibaculum indicum Type Strain P24.</title>
        <authorList>
            <person name="Lai Q."/>
            <person name="Shao Z."/>
        </authorList>
    </citation>
    <scope>NUCLEOTIDE SEQUENCE [LARGE SCALE GENOMIC DNA]</scope>
    <source>
        <strain evidence="1 2">P24</strain>
    </source>
</reference>
<gene>
    <name evidence="1" type="ORF">P24_15149</name>
</gene>
<dbReference type="GO" id="GO:0019068">
    <property type="term" value="P:virion assembly"/>
    <property type="evidence" value="ECO:0007669"/>
    <property type="project" value="InterPro"/>
</dbReference>
<dbReference type="Pfam" id="PF05354">
    <property type="entry name" value="Phage_attach"/>
    <property type="match status" value="1"/>
</dbReference>
<dbReference type="STRING" id="1207063.P24_15149"/>
<sequence length="104" mass="11233">MPIDFAADLEAMFDLEAFGVPASYQPAAGGDPVSIVILLDTPDMDTHAAGMRVLAEGRLAHIQQAEIALPVRGDQLTALGNVYDVRERRLSDDGLLWTVELVEV</sequence>
<evidence type="ECO:0000313" key="2">
    <source>
        <dbReference type="Proteomes" id="UP000006746"/>
    </source>
</evidence>
<dbReference type="RefSeq" id="WP_008945633.1">
    <property type="nucleotide sequence ID" value="NZ_AMRL01000024.1"/>
</dbReference>
<organism evidence="1 2">
    <name type="scientific">Oceanibaculum indicum P24</name>
    <dbReference type="NCBI Taxonomy" id="1207063"/>
    <lineage>
        <taxon>Bacteria</taxon>
        <taxon>Pseudomonadati</taxon>
        <taxon>Pseudomonadota</taxon>
        <taxon>Alphaproteobacteria</taxon>
        <taxon>Rhodospirillales</taxon>
        <taxon>Oceanibaculaceae</taxon>
        <taxon>Oceanibaculum</taxon>
    </lineage>
</organism>
<evidence type="ECO:0000313" key="1">
    <source>
        <dbReference type="EMBL" id="EKE70891.1"/>
    </source>
</evidence>
<dbReference type="Proteomes" id="UP000006746">
    <property type="component" value="Unassembled WGS sequence"/>
</dbReference>
<keyword evidence="2" id="KW-1185">Reference proteome</keyword>
<accession>K2IL83</accession>
<proteinExistence type="predicted"/>